<keyword evidence="3" id="KW-1185">Reference proteome</keyword>
<protein>
    <submittedName>
        <fullName evidence="2">Uncharacterized protein</fullName>
    </submittedName>
</protein>
<dbReference type="KEGG" id="ncs:NCAS_0B05530"/>
<dbReference type="RefSeq" id="XP_003675009.1">
    <property type="nucleotide sequence ID" value="XM_003674961.1"/>
</dbReference>
<gene>
    <name evidence="2" type="primary">NCAS0B05530</name>
    <name evidence="2" type="ordered locus">NCAS_0B05530</name>
</gene>
<evidence type="ECO:0000256" key="1">
    <source>
        <dbReference type="SAM" id="Phobius"/>
    </source>
</evidence>
<keyword evidence="1" id="KW-0472">Membrane</keyword>
<feature type="transmembrane region" description="Helical" evidence="1">
    <location>
        <begin position="36"/>
        <end position="55"/>
    </location>
</feature>
<dbReference type="HOGENOM" id="CLU_1687090_0_0_1"/>
<accession>G0V9M1</accession>
<dbReference type="InParanoid" id="G0V9M1"/>
<keyword evidence="1" id="KW-0812">Transmembrane</keyword>
<feature type="transmembrane region" description="Helical" evidence="1">
    <location>
        <begin position="104"/>
        <end position="122"/>
    </location>
</feature>
<feature type="transmembrane region" description="Helical" evidence="1">
    <location>
        <begin position="67"/>
        <end position="89"/>
    </location>
</feature>
<dbReference type="GeneID" id="96902195"/>
<reference key="2">
    <citation type="submission" date="2011-08" db="EMBL/GenBank/DDBJ databases">
        <title>Genome sequence of Naumovozyma castellii.</title>
        <authorList>
            <person name="Gordon J.L."/>
            <person name="Armisen D."/>
            <person name="Proux-Wera E."/>
            <person name="OhEigeartaigh S.S."/>
            <person name="Byrne K.P."/>
            <person name="Wolfe K.H."/>
        </authorList>
    </citation>
    <scope>NUCLEOTIDE SEQUENCE</scope>
    <source>
        <strain>Type strain:CBS 4309</strain>
    </source>
</reference>
<dbReference type="AlphaFoldDB" id="G0V9M1"/>
<dbReference type="Proteomes" id="UP000001640">
    <property type="component" value="Chromosome 2"/>
</dbReference>
<proteinExistence type="predicted"/>
<evidence type="ECO:0000313" key="2">
    <source>
        <dbReference type="EMBL" id="CCC68637.1"/>
    </source>
</evidence>
<keyword evidence="1" id="KW-1133">Transmembrane helix</keyword>
<organism evidence="2 3">
    <name type="scientific">Naumovozyma castellii</name>
    <name type="common">Yeast</name>
    <name type="synonym">Saccharomyces castellii</name>
    <dbReference type="NCBI Taxonomy" id="27288"/>
    <lineage>
        <taxon>Eukaryota</taxon>
        <taxon>Fungi</taxon>
        <taxon>Dikarya</taxon>
        <taxon>Ascomycota</taxon>
        <taxon>Saccharomycotina</taxon>
        <taxon>Saccharomycetes</taxon>
        <taxon>Saccharomycetales</taxon>
        <taxon>Saccharomycetaceae</taxon>
        <taxon>Naumovozyma</taxon>
    </lineage>
</organism>
<name>G0V9M1_NAUCA</name>
<reference evidence="2 3" key="1">
    <citation type="journal article" date="2011" name="Proc. Natl. Acad. Sci. U.S.A.">
        <title>Evolutionary erosion of yeast sex chromosomes by mating-type switching accidents.</title>
        <authorList>
            <person name="Gordon J.L."/>
            <person name="Armisen D."/>
            <person name="Proux-Wera E."/>
            <person name="Oheigeartaigh S.S."/>
            <person name="Byrne K.P."/>
            <person name="Wolfe K.H."/>
        </authorList>
    </citation>
    <scope>NUCLEOTIDE SEQUENCE [LARGE SCALE GENOMIC DNA]</scope>
    <source>
        <strain evidence="3">ATCC 76901 / BCRC 22586 / CBS 4309 / NBRC 1992 / NRRL Y-12630</strain>
    </source>
</reference>
<dbReference type="EMBL" id="HE576753">
    <property type="protein sequence ID" value="CCC68637.1"/>
    <property type="molecule type" value="Genomic_DNA"/>
</dbReference>
<evidence type="ECO:0000313" key="3">
    <source>
        <dbReference type="Proteomes" id="UP000001640"/>
    </source>
</evidence>
<sequence length="156" mass="17531">MDSGKSQQHRVGESTNNQDGKYCKPTYPLSVTNPGVYGKILGVLLFIQFSLNLNLQMTSPGDFLQRVVVITSQFLTCITSFNYMGLIIYNKEAPNTSIIKMDSLVRSTFVVGYIYTGTTLLYRHGILEGLSPFLTKFLRTLVRLLIKCIAEVLTNY</sequence>